<reference evidence="2" key="2">
    <citation type="submission" date="2018-03" db="EMBL/GenBank/DDBJ databases">
        <authorList>
            <person name="Derbyshire K."/>
            <person name="Gray T.A."/>
            <person name="Champion M."/>
        </authorList>
    </citation>
    <scope>NUCLEOTIDE SEQUENCE [LARGE SCALE GENOMIC DNA]</scope>
    <source>
        <strain evidence="2">MKD8</strain>
    </source>
</reference>
<evidence type="ECO:0000313" key="2">
    <source>
        <dbReference type="Proteomes" id="UP000011200"/>
    </source>
</evidence>
<dbReference type="AlphaFoldDB" id="A0A2U9PHS3"/>
<evidence type="ECO:0000313" key="1">
    <source>
        <dbReference type="EMBL" id="AWT51282.1"/>
    </source>
</evidence>
<sequence length="43" mass="5006">MAALIDKTIRDFRMSRSQIAVRLAQNLRVLANEFLHEPLRIVV</sequence>
<organism evidence="1 2">
    <name type="scientific">Mycolicibacterium smegmatis (strain MKD8)</name>
    <name type="common">Mycobacterium smegmatis</name>
    <dbReference type="NCBI Taxonomy" id="1214915"/>
    <lineage>
        <taxon>Bacteria</taxon>
        <taxon>Bacillati</taxon>
        <taxon>Actinomycetota</taxon>
        <taxon>Actinomycetes</taxon>
        <taxon>Mycobacteriales</taxon>
        <taxon>Mycobacteriaceae</taxon>
        <taxon>Mycolicibacterium</taxon>
    </lineage>
</organism>
<dbReference type="Proteomes" id="UP000011200">
    <property type="component" value="Chromosome"/>
</dbReference>
<proteinExistence type="predicted"/>
<dbReference type="EMBL" id="CP027541">
    <property type="protein sequence ID" value="AWT51282.1"/>
    <property type="molecule type" value="Genomic_DNA"/>
</dbReference>
<protein>
    <submittedName>
        <fullName evidence="1">Uncharacterized protein</fullName>
    </submittedName>
</protein>
<gene>
    <name evidence="1" type="ORF">D806_002880</name>
</gene>
<reference evidence="1 2" key="1">
    <citation type="journal article" date="2013" name="Genome Announc.">
        <title>Draft genome sequence of MKD8, a conjugal recipient Mycobacterium smegmatis strain.</title>
        <authorList>
            <person name="Gray T.A."/>
            <person name="Palumbo M.J."/>
            <person name="Derbyshire K.M."/>
        </authorList>
    </citation>
    <scope>NUCLEOTIDE SEQUENCE [LARGE SCALE GENOMIC DNA]</scope>
    <source>
        <strain evidence="1 2">MKD8</strain>
    </source>
</reference>
<name>A0A2U9PHS3_MYCSE</name>
<accession>A0A2U9PHS3</accession>